<dbReference type="SUPFAM" id="SSF51621">
    <property type="entry name" value="Phosphoenolpyruvate/pyruvate domain"/>
    <property type="match status" value="1"/>
</dbReference>
<dbReference type="EMBL" id="OU895878">
    <property type="protein sequence ID" value="CAG9805717.1"/>
    <property type="molecule type" value="Genomic_DNA"/>
</dbReference>
<dbReference type="GO" id="GO:0005524">
    <property type="term" value="F:ATP binding"/>
    <property type="evidence" value="ECO:0007669"/>
    <property type="project" value="UniProtKB-KW"/>
</dbReference>
<evidence type="ECO:0000256" key="1">
    <source>
        <dbReference type="ARBA" id="ARBA00001958"/>
    </source>
</evidence>
<evidence type="ECO:0000256" key="9">
    <source>
        <dbReference type="ARBA" id="ARBA00022840"/>
    </source>
</evidence>
<evidence type="ECO:0000256" key="11">
    <source>
        <dbReference type="ARBA" id="ARBA00023152"/>
    </source>
</evidence>
<evidence type="ECO:0000256" key="3">
    <source>
        <dbReference type="ARBA" id="ARBA00008663"/>
    </source>
</evidence>
<evidence type="ECO:0000256" key="2">
    <source>
        <dbReference type="ARBA" id="ARBA00004997"/>
    </source>
</evidence>
<dbReference type="Pfam" id="PF00224">
    <property type="entry name" value="PK"/>
    <property type="match status" value="1"/>
</dbReference>
<evidence type="ECO:0000259" key="13">
    <source>
        <dbReference type="Pfam" id="PF00224"/>
    </source>
</evidence>
<keyword evidence="10" id="KW-0460">Magnesium</keyword>
<gene>
    <name evidence="14" type="ORF">CHIRRI_LOCUS8586</name>
</gene>
<keyword evidence="9" id="KW-0067">ATP-binding</keyword>
<evidence type="ECO:0000256" key="12">
    <source>
        <dbReference type="ARBA" id="ARBA00023317"/>
    </source>
</evidence>
<dbReference type="InterPro" id="IPR040442">
    <property type="entry name" value="Pyrv_kinase-like_dom_sf"/>
</dbReference>
<keyword evidence="6" id="KW-0479">Metal-binding</keyword>
<protein>
    <recommendedName>
        <fullName evidence="4">pyruvate kinase</fullName>
        <ecNumber evidence="4">2.7.1.40</ecNumber>
    </recommendedName>
</protein>
<comment type="similarity">
    <text evidence="3">Belongs to the pyruvate kinase family.</text>
</comment>
<dbReference type="Gene3D" id="3.40.1380.20">
    <property type="entry name" value="Pyruvate kinase, C-terminal domain"/>
    <property type="match status" value="1"/>
</dbReference>
<keyword evidence="12" id="KW-0670">Pyruvate</keyword>
<evidence type="ECO:0000256" key="8">
    <source>
        <dbReference type="ARBA" id="ARBA00022777"/>
    </source>
</evidence>
<reference evidence="14" key="1">
    <citation type="submission" date="2022-01" db="EMBL/GenBank/DDBJ databases">
        <authorList>
            <person name="King R."/>
        </authorList>
    </citation>
    <scope>NUCLEOTIDE SEQUENCE</scope>
</reference>
<evidence type="ECO:0000256" key="5">
    <source>
        <dbReference type="ARBA" id="ARBA00022679"/>
    </source>
</evidence>
<dbReference type="InterPro" id="IPR015793">
    <property type="entry name" value="Pyrv_Knase_brl"/>
</dbReference>
<keyword evidence="11" id="KW-0324">Glycolysis</keyword>
<keyword evidence="15" id="KW-1185">Reference proteome</keyword>
<comment type="pathway">
    <text evidence="2">Carbohydrate degradation; glycolysis; pyruvate from D-glyceraldehyde 3-phosphate: step 5/5.</text>
</comment>
<dbReference type="InterPro" id="IPR036918">
    <property type="entry name" value="Pyrv_Knase_C_sf"/>
</dbReference>
<keyword evidence="5" id="KW-0808">Transferase</keyword>
<proteinExistence type="inferred from homology"/>
<dbReference type="OrthoDB" id="7971301at2759"/>
<evidence type="ECO:0000313" key="15">
    <source>
        <dbReference type="Proteomes" id="UP001153620"/>
    </source>
</evidence>
<dbReference type="GO" id="GO:0016301">
    <property type="term" value="F:kinase activity"/>
    <property type="evidence" value="ECO:0007669"/>
    <property type="project" value="UniProtKB-KW"/>
</dbReference>
<evidence type="ECO:0000256" key="7">
    <source>
        <dbReference type="ARBA" id="ARBA00022741"/>
    </source>
</evidence>
<accession>A0A9N9S023</accession>
<dbReference type="EC" id="2.7.1.40" evidence="4"/>
<dbReference type="AlphaFoldDB" id="A0A9N9S023"/>
<keyword evidence="8" id="KW-0418">Kinase</keyword>
<dbReference type="InterPro" id="IPR001697">
    <property type="entry name" value="Pyr_Knase"/>
</dbReference>
<feature type="domain" description="Pyruvate kinase barrel" evidence="13">
    <location>
        <begin position="18"/>
        <end position="192"/>
    </location>
</feature>
<evidence type="ECO:0000256" key="4">
    <source>
        <dbReference type="ARBA" id="ARBA00012142"/>
    </source>
</evidence>
<dbReference type="Gene3D" id="2.40.33.10">
    <property type="entry name" value="PK beta-barrel domain-like"/>
    <property type="match status" value="1"/>
</dbReference>
<organism evidence="14 15">
    <name type="scientific">Chironomus riparius</name>
    <dbReference type="NCBI Taxonomy" id="315576"/>
    <lineage>
        <taxon>Eukaryota</taxon>
        <taxon>Metazoa</taxon>
        <taxon>Ecdysozoa</taxon>
        <taxon>Arthropoda</taxon>
        <taxon>Hexapoda</taxon>
        <taxon>Insecta</taxon>
        <taxon>Pterygota</taxon>
        <taxon>Neoptera</taxon>
        <taxon>Endopterygota</taxon>
        <taxon>Diptera</taxon>
        <taxon>Nematocera</taxon>
        <taxon>Chironomoidea</taxon>
        <taxon>Chironomidae</taxon>
        <taxon>Chironominae</taxon>
        <taxon>Chironomus</taxon>
    </lineage>
</organism>
<dbReference type="GO" id="GO:0030955">
    <property type="term" value="F:potassium ion binding"/>
    <property type="evidence" value="ECO:0007669"/>
    <property type="project" value="InterPro"/>
</dbReference>
<dbReference type="Proteomes" id="UP001153620">
    <property type="component" value="Chromosome 2"/>
</dbReference>
<evidence type="ECO:0000256" key="6">
    <source>
        <dbReference type="ARBA" id="ARBA00022723"/>
    </source>
</evidence>
<reference evidence="14" key="2">
    <citation type="submission" date="2022-10" db="EMBL/GenBank/DDBJ databases">
        <authorList>
            <consortium name="ENA_rothamsted_submissions"/>
            <consortium name="culmorum"/>
            <person name="King R."/>
        </authorList>
    </citation>
    <scope>NUCLEOTIDE SEQUENCE</scope>
</reference>
<sequence>MDQAIDKYQEKAQFNIPVTKMCTIRGKSNIIGRMRNDCMWTLETGDLITLTSDERYETCSTNEVCYISNFENIIKLLSICDLIKIGTKVELHVVKIVGSFVTCCVYKSGMLKSFKKLFCPQINFSQHVAVNQEIRDCNFAINHKFDFIIVPNVQKAEYFHAIKKITKRTDVKLIGRIEEAVDNAMIERIYEHFYGLYVDCKEIDLNFLSALRSKLGKPILSKYPTDGSRYGIQICEVCDSLELRVTCIPTLIKAQIRLKKITADIDKYAEYNKKSGDNKKYAYNYSNYASNEAVKFLIKPVICITKRGDTLKNIKNRYIIALTKDDKIAKRIQLRKNVVPMLYIDCDEKSFKEQVTEMTRIGMKYLLDHNIIVNEKSVAVQYDDGEIN</sequence>
<evidence type="ECO:0000256" key="10">
    <source>
        <dbReference type="ARBA" id="ARBA00022842"/>
    </source>
</evidence>
<dbReference type="InterPro" id="IPR011037">
    <property type="entry name" value="Pyrv_Knase-like_insert_dom_sf"/>
</dbReference>
<dbReference type="PANTHER" id="PTHR11817">
    <property type="entry name" value="PYRUVATE KINASE"/>
    <property type="match status" value="1"/>
</dbReference>
<dbReference type="GO" id="GO:0004743">
    <property type="term" value="F:pyruvate kinase activity"/>
    <property type="evidence" value="ECO:0007669"/>
    <property type="project" value="UniProtKB-EC"/>
</dbReference>
<dbReference type="Gene3D" id="3.20.20.60">
    <property type="entry name" value="Phosphoenolpyruvate-binding domains"/>
    <property type="match status" value="1"/>
</dbReference>
<dbReference type="InterPro" id="IPR015806">
    <property type="entry name" value="Pyrv_Knase_insert_dom_sf"/>
</dbReference>
<name>A0A9N9S023_9DIPT</name>
<dbReference type="GO" id="GO:0000287">
    <property type="term" value="F:magnesium ion binding"/>
    <property type="evidence" value="ECO:0007669"/>
    <property type="project" value="InterPro"/>
</dbReference>
<dbReference type="SUPFAM" id="SSF50800">
    <property type="entry name" value="PK beta-barrel domain-like"/>
    <property type="match status" value="1"/>
</dbReference>
<evidence type="ECO:0000313" key="14">
    <source>
        <dbReference type="EMBL" id="CAG9805717.1"/>
    </source>
</evidence>
<keyword evidence="7" id="KW-0547">Nucleotide-binding</keyword>
<comment type="cofactor">
    <cofactor evidence="1">
        <name>K(+)</name>
        <dbReference type="ChEBI" id="CHEBI:29103"/>
    </cofactor>
</comment>
<dbReference type="SUPFAM" id="SSF52935">
    <property type="entry name" value="PK C-terminal domain-like"/>
    <property type="match status" value="1"/>
</dbReference>
<dbReference type="InterPro" id="IPR015813">
    <property type="entry name" value="Pyrv/PenolPyrv_kinase-like_dom"/>
</dbReference>